<evidence type="ECO:0000313" key="2">
    <source>
        <dbReference type="Proteomes" id="UP000178240"/>
    </source>
</evidence>
<dbReference type="STRING" id="1797535.A2744_03085"/>
<dbReference type="Proteomes" id="UP000178240">
    <property type="component" value="Unassembled WGS sequence"/>
</dbReference>
<sequence length="161" mass="18320">MPRESMDQAILPQETEFQQYIKKMLDDLDSLNSLLDEELFSPDQRTRTQLNFLAGDITAYERVIEQLSGQEFDALMNKVQAIESKIERITQIAREKSASAGSLPSAMNMKTDGEAVVDWLEVQIPSMLRNLKNLEAKKSDGVLTPDELEAAKERMKRTNVR</sequence>
<dbReference type="EMBL" id="MHIE01000016">
    <property type="protein sequence ID" value="OGY45644.1"/>
    <property type="molecule type" value="Genomic_DNA"/>
</dbReference>
<protein>
    <submittedName>
        <fullName evidence="1">Uncharacterized protein</fullName>
    </submittedName>
</protein>
<evidence type="ECO:0000313" key="1">
    <source>
        <dbReference type="EMBL" id="OGY45644.1"/>
    </source>
</evidence>
<proteinExistence type="predicted"/>
<dbReference type="AlphaFoldDB" id="A0A1G1Y0C9"/>
<organism evidence="1 2">
    <name type="scientific">Candidatus Buchananbacteria bacterium RIFCSPHIGHO2_01_FULL_44_11</name>
    <dbReference type="NCBI Taxonomy" id="1797535"/>
    <lineage>
        <taxon>Bacteria</taxon>
        <taxon>Candidatus Buchananiibacteriota</taxon>
    </lineage>
</organism>
<gene>
    <name evidence="1" type="ORF">A2744_03085</name>
</gene>
<name>A0A1G1Y0C9_9BACT</name>
<comment type="caution">
    <text evidence="1">The sequence shown here is derived from an EMBL/GenBank/DDBJ whole genome shotgun (WGS) entry which is preliminary data.</text>
</comment>
<accession>A0A1G1Y0C9</accession>
<reference evidence="1 2" key="1">
    <citation type="journal article" date="2016" name="Nat. Commun.">
        <title>Thousands of microbial genomes shed light on interconnected biogeochemical processes in an aquifer system.</title>
        <authorList>
            <person name="Anantharaman K."/>
            <person name="Brown C.T."/>
            <person name="Hug L.A."/>
            <person name="Sharon I."/>
            <person name="Castelle C.J."/>
            <person name="Probst A.J."/>
            <person name="Thomas B.C."/>
            <person name="Singh A."/>
            <person name="Wilkins M.J."/>
            <person name="Karaoz U."/>
            <person name="Brodie E.L."/>
            <person name="Williams K.H."/>
            <person name="Hubbard S.S."/>
            <person name="Banfield J.F."/>
        </authorList>
    </citation>
    <scope>NUCLEOTIDE SEQUENCE [LARGE SCALE GENOMIC DNA]</scope>
</reference>